<evidence type="ECO:0000313" key="2">
    <source>
        <dbReference type="Proteomes" id="UP001519287"/>
    </source>
</evidence>
<accession>A0ABS4J898</accession>
<evidence type="ECO:0000313" key="1">
    <source>
        <dbReference type="EMBL" id="MBP1996062.1"/>
    </source>
</evidence>
<name>A0ABS4J898_9BACL</name>
<comment type="caution">
    <text evidence="1">The sequence shown here is derived from an EMBL/GenBank/DDBJ whole genome shotgun (WGS) entry which is preliminary data.</text>
</comment>
<dbReference type="EMBL" id="JAGGLB010000043">
    <property type="protein sequence ID" value="MBP1996062.1"/>
    <property type="molecule type" value="Genomic_DNA"/>
</dbReference>
<dbReference type="RefSeq" id="WP_209978139.1">
    <property type="nucleotide sequence ID" value="NZ_JAGGLB010000043.1"/>
</dbReference>
<organism evidence="1 2">
    <name type="scientific">Paenibacillus eucommiae</name>
    <dbReference type="NCBI Taxonomy" id="1355755"/>
    <lineage>
        <taxon>Bacteria</taxon>
        <taxon>Bacillati</taxon>
        <taxon>Bacillota</taxon>
        <taxon>Bacilli</taxon>
        <taxon>Bacillales</taxon>
        <taxon>Paenibacillaceae</taxon>
        <taxon>Paenibacillus</taxon>
    </lineage>
</organism>
<sequence>MNNYVPLLAAIVSMTLAYYYGQRTKIKDRVIDYSKENVKDIWSPLYHELRAIFIQTLPEEKKQREDLLDSFFSKYLSSNTQIYKLDDEELLETFYDLSDKYRGFKNTRDNKLWEEFMHSFKNDFYRKLIAMRGAPKITARGRRTVIGLLIG</sequence>
<reference evidence="1 2" key="1">
    <citation type="submission" date="2021-03" db="EMBL/GenBank/DDBJ databases">
        <title>Genomic Encyclopedia of Type Strains, Phase IV (KMG-IV): sequencing the most valuable type-strain genomes for metagenomic binning, comparative biology and taxonomic classification.</title>
        <authorList>
            <person name="Goeker M."/>
        </authorList>
    </citation>
    <scope>NUCLEOTIDE SEQUENCE [LARGE SCALE GENOMIC DNA]</scope>
    <source>
        <strain evidence="1 2">DSM 26048</strain>
    </source>
</reference>
<evidence type="ECO:0008006" key="3">
    <source>
        <dbReference type="Google" id="ProtNLM"/>
    </source>
</evidence>
<protein>
    <recommendedName>
        <fullName evidence="3">Phage protein</fullName>
    </recommendedName>
</protein>
<keyword evidence="2" id="KW-1185">Reference proteome</keyword>
<dbReference type="Proteomes" id="UP001519287">
    <property type="component" value="Unassembled WGS sequence"/>
</dbReference>
<gene>
    <name evidence="1" type="ORF">J2Z66_007706</name>
</gene>
<proteinExistence type="predicted"/>